<accession>A0A2Z7BJL8</accession>
<protein>
    <submittedName>
        <fullName evidence="1">Pentatricopeptide repeat domain containing protein</fullName>
    </submittedName>
</protein>
<gene>
    <name evidence="1" type="ORF">F511_20794</name>
</gene>
<proteinExistence type="predicted"/>
<keyword evidence="2" id="KW-1185">Reference proteome</keyword>
<evidence type="ECO:0000313" key="2">
    <source>
        <dbReference type="Proteomes" id="UP000250235"/>
    </source>
</evidence>
<dbReference type="EMBL" id="KV005128">
    <property type="protein sequence ID" value="KZV34267.1"/>
    <property type="molecule type" value="Genomic_DNA"/>
</dbReference>
<organism evidence="1 2">
    <name type="scientific">Dorcoceras hygrometricum</name>
    <dbReference type="NCBI Taxonomy" id="472368"/>
    <lineage>
        <taxon>Eukaryota</taxon>
        <taxon>Viridiplantae</taxon>
        <taxon>Streptophyta</taxon>
        <taxon>Embryophyta</taxon>
        <taxon>Tracheophyta</taxon>
        <taxon>Spermatophyta</taxon>
        <taxon>Magnoliopsida</taxon>
        <taxon>eudicotyledons</taxon>
        <taxon>Gunneridae</taxon>
        <taxon>Pentapetalae</taxon>
        <taxon>asterids</taxon>
        <taxon>lamiids</taxon>
        <taxon>Lamiales</taxon>
        <taxon>Gesneriaceae</taxon>
        <taxon>Didymocarpoideae</taxon>
        <taxon>Trichosporeae</taxon>
        <taxon>Loxocarpinae</taxon>
        <taxon>Dorcoceras</taxon>
    </lineage>
</organism>
<evidence type="ECO:0000313" key="1">
    <source>
        <dbReference type="EMBL" id="KZV34267.1"/>
    </source>
</evidence>
<sequence length="90" mass="10572">MRHHIVLPDLTLVEWNLFSGSEKMCASIWEVKRWSTVLCGPVRFVSWCRPERSVSFRFGQIWMSERVFVARSVCLERDSNATSFDGCERE</sequence>
<dbReference type="AlphaFoldDB" id="A0A2Z7BJL8"/>
<name>A0A2Z7BJL8_9LAMI</name>
<dbReference type="Proteomes" id="UP000250235">
    <property type="component" value="Unassembled WGS sequence"/>
</dbReference>
<reference evidence="1 2" key="1">
    <citation type="journal article" date="2015" name="Proc. Natl. Acad. Sci. U.S.A.">
        <title>The resurrection genome of Boea hygrometrica: A blueprint for survival of dehydration.</title>
        <authorList>
            <person name="Xiao L."/>
            <person name="Yang G."/>
            <person name="Zhang L."/>
            <person name="Yang X."/>
            <person name="Zhao S."/>
            <person name="Ji Z."/>
            <person name="Zhou Q."/>
            <person name="Hu M."/>
            <person name="Wang Y."/>
            <person name="Chen M."/>
            <person name="Xu Y."/>
            <person name="Jin H."/>
            <person name="Xiao X."/>
            <person name="Hu G."/>
            <person name="Bao F."/>
            <person name="Hu Y."/>
            <person name="Wan P."/>
            <person name="Li L."/>
            <person name="Deng X."/>
            <person name="Kuang T."/>
            <person name="Xiang C."/>
            <person name="Zhu J.K."/>
            <person name="Oliver M.J."/>
            <person name="He Y."/>
        </authorList>
    </citation>
    <scope>NUCLEOTIDE SEQUENCE [LARGE SCALE GENOMIC DNA]</scope>
    <source>
        <strain evidence="2">cv. XS01</strain>
    </source>
</reference>